<dbReference type="EMBL" id="CP003811">
    <property type="protein sequence ID" value="AIQ88355.1"/>
    <property type="molecule type" value="Genomic_DNA"/>
</dbReference>
<dbReference type="RefSeq" id="WP_043348958.1">
    <property type="nucleotide sequence ID" value="NZ_CP003811.1"/>
</dbReference>
<dbReference type="KEGG" id="mor:MOC_0600"/>
<dbReference type="STRING" id="693986.MOC_0600"/>
<accession>A0A089NPA6</accession>
<sequence length="112" mass="12416">MKQIDAIIAWTPLRWAELKPETAGQVVVLPAPDTAGEAKRYMMRAGASSSALAALSEEARIARLFIDFQTLVVRDGIDPQAAHRAFLTIDEYRFRIAPDTEGAEFEDPPEED</sequence>
<proteinExistence type="predicted"/>
<evidence type="ECO:0000313" key="1">
    <source>
        <dbReference type="EMBL" id="AIQ88355.1"/>
    </source>
</evidence>
<reference evidence="1 2" key="1">
    <citation type="journal article" date="2014" name="PLoS ONE">
        <title>Genome Information of Methylobacterium oryzae, a Plant-Probiotic Methylotroph in the Phyllosphere.</title>
        <authorList>
            <person name="Kwak M.J."/>
            <person name="Jeong H."/>
            <person name="Madhaiyan M."/>
            <person name="Lee Y."/>
            <person name="Sa T.M."/>
            <person name="Oh T.K."/>
            <person name="Kim J.F."/>
        </authorList>
    </citation>
    <scope>NUCLEOTIDE SEQUENCE [LARGE SCALE GENOMIC DNA]</scope>
    <source>
        <strain evidence="1 2">CBMB20</strain>
    </source>
</reference>
<keyword evidence="2" id="KW-1185">Reference proteome</keyword>
<evidence type="ECO:0000313" key="2">
    <source>
        <dbReference type="Proteomes" id="UP000029492"/>
    </source>
</evidence>
<dbReference type="AlphaFoldDB" id="A0A089NPA6"/>
<dbReference type="eggNOG" id="ENOG5030ZJH">
    <property type="taxonomic scope" value="Bacteria"/>
</dbReference>
<gene>
    <name evidence="1" type="ORF">MOC_0600</name>
</gene>
<name>A0A089NPA6_9HYPH</name>
<protein>
    <submittedName>
        <fullName evidence="1">Protein of unassigned function</fullName>
    </submittedName>
</protein>
<dbReference type="Proteomes" id="UP000029492">
    <property type="component" value="Chromosome"/>
</dbReference>
<organism evidence="1 2">
    <name type="scientific">Methylobacterium oryzae CBMB20</name>
    <dbReference type="NCBI Taxonomy" id="693986"/>
    <lineage>
        <taxon>Bacteria</taxon>
        <taxon>Pseudomonadati</taxon>
        <taxon>Pseudomonadota</taxon>
        <taxon>Alphaproteobacteria</taxon>
        <taxon>Hyphomicrobiales</taxon>
        <taxon>Methylobacteriaceae</taxon>
        <taxon>Methylobacterium</taxon>
    </lineage>
</organism>
<dbReference type="GeneID" id="96604167"/>
<dbReference type="HOGENOM" id="CLU_2142952_0_0_5"/>